<dbReference type="GO" id="GO:0046592">
    <property type="term" value="F:polyamine oxidase activity"/>
    <property type="evidence" value="ECO:0007669"/>
    <property type="project" value="TreeGrafter"/>
</dbReference>
<dbReference type="Gene3D" id="3.50.50.60">
    <property type="entry name" value="FAD/NAD(P)-binding domain"/>
    <property type="match status" value="1"/>
</dbReference>
<dbReference type="InterPro" id="IPR036188">
    <property type="entry name" value="FAD/NAD-bd_sf"/>
</dbReference>
<dbReference type="Gene3D" id="3.90.660.10">
    <property type="match status" value="1"/>
</dbReference>
<organism evidence="2 3">
    <name type="scientific">Rhynocoris fuscipes</name>
    <dbReference type="NCBI Taxonomy" id="488301"/>
    <lineage>
        <taxon>Eukaryota</taxon>
        <taxon>Metazoa</taxon>
        <taxon>Ecdysozoa</taxon>
        <taxon>Arthropoda</taxon>
        <taxon>Hexapoda</taxon>
        <taxon>Insecta</taxon>
        <taxon>Pterygota</taxon>
        <taxon>Neoptera</taxon>
        <taxon>Paraneoptera</taxon>
        <taxon>Hemiptera</taxon>
        <taxon>Heteroptera</taxon>
        <taxon>Panheteroptera</taxon>
        <taxon>Cimicomorpha</taxon>
        <taxon>Reduviidae</taxon>
        <taxon>Harpactorinae</taxon>
        <taxon>Harpactorini</taxon>
        <taxon>Rhynocoris</taxon>
    </lineage>
</organism>
<sequence length="555" mass="61055">MFLSSKVLFKRLVHSRNAIKLYSDLNRIGSERKGCHFKRAITQPQRKYGKQASGPCEKSCSLLQMEPCLTDPCILDPCIPQPKVVIIGAGMAGLSAAHRLSMCGFKNFEILEATDRPGGRIHSCWLGNVVGELGAQWIVGGSEANPVFTLACMEGLIKEPLPERRIKQDFVCLTSDGRAIESYTASIGRTIFLDVRRQAFAIFSTDTAKSHGSLQKFMETRINEELKLVPEDWRMDALKVAKGMMNTLRTRWGTDPSTMTCDGYGSFITIPGPAVRVPLGYVGVLGPLLSSIPKENISYCKEVEFIKWDTGTPRVLIKCCEGEPIHADYCIITCSLGVLKERQCTMFQPSLPEEKQKAIDSIGFGQLNKIIIEYSRPFWACGEGALLVTWDSKELAERNCWTKGISVIEEAPGSSNMLMTTVGGPEACAMEDYTEEEVAVILTQLLRNFTGDYSLPFPTNIIRSKWSSDRYFRGAVSYLGLNAQVADQCELAKPITGPCSSSAPVLLFAGEATAPGHFSTVQGARISGLREAERILQLVRKHRGAPKEEAVATGI</sequence>
<protein>
    <recommendedName>
        <fullName evidence="1">Amine oxidase domain-containing protein</fullName>
    </recommendedName>
</protein>
<evidence type="ECO:0000259" key="1">
    <source>
        <dbReference type="Pfam" id="PF01593"/>
    </source>
</evidence>
<dbReference type="AlphaFoldDB" id="A0AAW1CGJ4"/>
<dbReference type="InterPro" id="IPR050281">
    <property type="entry name" value="Flavin_monoamine_oxidase"/>
</dbReference>
<evidence type="ECO:0000313" key="3">
    <source>
        <dbReference type="Proteomes" id="UP001461498"/>
    </source>
</evidence>
<dbReference type="PANTHER" id="PTHR10742">
    <property type="entry name" value="FLAVIN MONOAMINE OXIDASE"/>
    <property type="match status" value="1"/>
</dbReference>
<gene>
    <name evidence="2" type="ORF">O3M35_012821</name>
</gene>
<comment type="caution">
    <text evidence="2">The sequence shown here is derived from an EMBL/GenBank/DDBJ whole genome shotgun (WGS) entry which is preliminary data.</text>
</comment>
<proteinExistence type="predicted"/>
<dbReference type="PRINTS" id="PR00420">
    <property type="entry name" value="RNGMNOXGNASE"/>
</dbReference>
<name>A0AAW1CGJ4_9HEMI</name>
<dbReference type="SUPFAM" id="SSF54373">
    <property type="entry name" value="FAD-linked reductases, C-terminal domain"/>
    <property type="match status" value="1"/>
</dbReference>
<dbReference type="PANTHER" id="PTHR10742:SF416">
    <property type="entry name" value="SPERMINE OXIDASE"/>
    <property type="match status" value="1"/>
</dbReference>
<dbReference type="InterPro" id="IPR002937">
    <property type="entry name" value="Amino_oxidase"/>
</dbReference>
<accession>A0AAW1CGJ4</accession>
<dbReference type="SUPFAM" id="SSF51905">
    <property type="entry name" value="FAD/NAD(P)-binding domain"/>
    <property type="match status" value="1"/>
</dbReference>
<dbReference type="Pfam" id="PF01593">
    <property type="entry name" value="Amino_oxidase"/>
    <property type="match status" value="1"/>
</dbReference>
<keyword evidence="3" id="KW-1185">Reference proteome</keyword>
<reference evidence="2 3" key="1">
    <citation type="submission" date="2022-12" db="EMBL/GenBank/DDBJ databases">
        <title>Chromosome-level genome assembly of true bugs.</title>
        <authorList>
            <person name="Ma L."/>
            <person name="Li H."/>
        </authorList>
    </citation>
    <scope>NUCLEOTIDE SEQUENCE [LARGE SCALE GENOMIC DNA]</scope>
    <source>
        <strain evidence="2">Lab_2022b</strain>
    </source>
</reference>
<dbReference type="EMBL" id="JAPXFL010000022">
    <property type="protein sequence ID" value="KAK9497030.1"/>
    <property type="molecule type" value="Genomic_DNA"/>
</dbReference>
<dbReference type="Proteomes" id="UP001461498">
    <property type="component" value="Unassembled WGS sequence"/>
</dbReference>
<feature type="domain" description="Amine oxidase" evidence="1">
    <location>
        <begin position="91"/>
        <end position="536"/>
    </location>
</feature>
<evidence type="ECO:0000313" key="2">
    <source>
        <dbReference type="EMBL" id="KAK9497030.1"/>
    </source>
</evidence>